<evidence type="ECO:0000313" key="1">
    <source>
        <dbReference type="EMBL" id="THU57819.1"/>
    </source>
</evidence>
<accession>A0A4S8J9A7</accession>
<dbReference type="EMBL" id="PYDT01000006">
    <property type="protein sequence ID" value="THU57819.1"/>
    <property type="molecule type" value="Genomic_DNA"/>
</dbReference>
<gene>
    <name evidence="1" type="ORF">C4D60_Mb03t07570</name>
</gene>
<dbReference type="AlphaFoldDB" id="A0A4S8J9A7"/>
<sequence>MMMAFEALSEELLKMSLFVLVQALIYFILSNSSDVFSSTKTRSFSFRTARSASLRRMLALLSDLPSDGEPSPRPSDLKDQ</sequence>
<comment type="caution">
    <text evidence="1">The sequence shown here is derived from an EMBL/GenBank/DDBJ whole genome shotgun (WGS) entry which is preliminary data.</text>
</comment>
<dbReference type="PANTHER" id="PTHR34268">
    <property type="entry name" value="OS01G0321850 PROTEIN"/>
    <property type="match status" value="1"/>
</dbReference>
<dbReference type="Proteomes" id="UP000317650">
    <property type="component" value="Chromosome 3"/>
</dbReference>
<keyword evidence="2" id="KW-1185">Reference proteome</keyword>
<proteinExistence type="predicted"/>
<protein>
    <submittedName>
        <fullName evidence="1">Uncharacterized protein</fullName>
    </submittedName>
</protein>
<dbReference type="PANTHER" id="PTHR34268:SF8">
    <property type="entry name" value="FAE DOMAIN-CONTAINING PROTEIN"/>
    <property type="match status" value="1"/>
</dbReference>
<organism evidence="1 2">
    <name type="scientific">Musa balbisiana</name>
    <name type="common">Banana</name>
    <dbReference type="NCBI Taxonomy" id="52838"/>
    <lineage>
        <taxon>Eukaryota</taxon>
        <taxon>Viridiplantae</taxon>
        <taxon>Streptophyta</taxon>
        <taxon>Embryophyta</taxon>
        <taxon>Tracheophyta</taxon>
        <taxon>Spermatophyta</taxon>
        <taxon>Magnoliopsida</taxon>
        <taxon>Liliopsida</taxon>
        <taxon>Zingiberales</taxon>
        <taxon>Musaceae</taxon>
        <taxon>Musa</taxon>
    </lineage>
</organism>
<name>A0A4S8J9A7_MUSBA</name>
<reference evidence="1 2" key="1">
    <citation type="journal article" date="2019" name="Nat. Plants">
        <title>Genome sequencing of Musa balbisiana reveals subgenome evolution and function divergence in polyploid bananas.</title>
        <authorList>
            <person name="Yao X."/>
        </authorList>
    </citation>
    <scope>NUCLEOTIDE SEQUENCE [LARGE SCALE GENOMIC DNA]</scope>
    <source>
        <strain evidence="2">cv. DH-PKW</strain>
        <tissue evidence="1">Leaves</tissue>
    </source>
</reference>
<evidence type="ECO:0000313" key="2">
    <source>
        <dbReference type="Proteomes" id="UP000317650"/>
    </source>
</evidence>